<dbReference type="RefSeq" id="WP_156674172.1">
    <property type="nucleotide sequence ID" value="NZ_JABMCZ010000001.1"/>
</dbReference>
<evidence type="ECO:0000259" key="2">
    <source>
        <dbReference type="SMART" id="SM00487"/>
    </source>
</evidence>
<name>A0A809PVQ1_9NOCA</name>
<dbReference type="SUPFAM" id="SSF52540">
    <property type="entry name" value="P-loop containing nucleoside triphosphate hydrolases"/>
    <property type="match status" value="2"/>
</dbReference>
<dbReference type="SMART" id="SM00487">
    <property type="entry name" value="DEXDc"/>
    <property type="match status" value="1"/>
</dbReference>
<dbReference type="AlphaFoldDB" id="A0A809PVQ1"/>
<dbReference type="InterPro" id="IPR014001">
    <property type="entry name" value="Helicase_ATP-bd"/>
</dbReference>
<sequence>MAPLNFDERLGKLASEQFRTLRPAQRYVLDKFAELDHAAVSDIGIELPTGEGKTLIALLIADWALDLGMSVAYLTGTKQLAAQVQTEAGGLPGVDVHRFEGRRYLGAEMDDYHQAQAVGVMNYWVYFNSSPKVEPADLVILDDAHLAEQPLAGMFTLRVPREAGGGIDLYRELCDLVLHHAGNAYPTLKALRDGTTPSGSPPELIAFNDWSTVVEGAIETIDRSPVVAKGSSGYFAWQKVRTHLSRCGVLVGPSSIEIRPYHPPTQTVPGYAKSKLRIYLSATLGQPGDLQRRLGVRRVTVIETPVELRKASTGRRVLLISPLTDEWSKNEALEFAFDQATAARESGPGRVAWLCASNYEADKLEGELRERNSTVYRLISGEDTQLEAWRNSVGGHLVTAGRFDGMDFPDEVCRLVVIPTVPAASTEFERFVVAYLSDATFMRHRVGQRITQALGRANRTETDSALYLGLDPAFASTLAESAVRSSLGTDVQSIVRSALELHGSGWEAVSAAATEFWQTHRTISTVSSSEGDPAERRRPGRAAESSTTDSSDDEVEAITSLWIGNFTSAANHAAAASDSLRASREPEHSAFWRYVQGHALYLKGGDAAVSAARDAISKAIESAPRTAWFVRLGRTVSELDGLQLTPTEHDALFLEWDHWIREVGADKLRARLARAQRKLTGSHDERAEALEVLASLCGASGSRPSGQSASDALWVWATPRKGHRRVWEIKTGTGPESVPRDDVNQLLGQVKEEERKHPTARVFGCLLTVLTDVAPDAAAASSDLVLLHSDAIEALFTEMTDRFSIYLSAYGTGTTAERGAARAAMEKQLPNRDWLSRLLSPSGGRLLRRQDVLSTFNTHR</sequence>
<feature type="region of interest" description="Disordered" evidence="1">
    <location>
        <begin position="523"/>
        <end position="554"/>
    </location>
</feature>
<accession>A0A809PVQ1</accession>
<keyword evidence="3" id="KW-0378">Hydrolase</keyword>
<organism evidence="3">
    <name type="scientific">Nocardia terpenica</name>
    <dbReference type="NCBI Taxonomy" id="455432"/>
    <lineage>
        <taxon>Bacteria</taxon>
        <taxon>Bacillati</taxon>
        <taxon>Actinomycetota</taxon>
        <taxon>Actinomycetes</taxon>
        <taxon>Mycobacteriales</taxon>
        <taxon>Nocardiaceae</taxon>
        <taxon>Nocardia</taxon>
    </lineage>
</organism>
<dbReference type="GO" id="GO:0004386">
    <property type="term" value="F:helicase activity"/>
    <property type="evidence" value="ECO:0007669"/>
    <property type="project" value="UniProtKB-KW"/>
</dbReference>
<dbReference type="InterPro" id="IPR027417">
    <property type="entry name" value="P-loop_NTPase"/>
</dbReference>
<feature type="domain" description="Helicase ATP-binding" evidence="2">
    <location>
        <begin position="17"/>
        <end position="312"/>
    </location>
</feature>
<evidence type="ECO:0000256" key="1">
    <source>
        <dbReference type="SAM" id="MobiDB-lite"/>
    </source>
</evidence>
<keyword evidence="3" id="KW-0067">ATP-binding</keyword>
<dbReference type="EMBL" id="LC055787">
    <property type="protein sequence ID" value="BBE00904.1"/>
    <property type="molecule type" value="Genomic_DNA"/>
</dbReference>
<keyword evidence="3" id="KW-0547">Nucleotide-binding</keyword>
<dbReference type="Pfam" id="PF13307">
    <property type="entry name" value="Helicase_C_2"/>
    <property type="match status" value="1"/>
</dbReference>
<dbReference type="GO" id="GO:0016818">
    <property type="term" value="F:hydrolase activity, acting on acid anhydrides, in phosphorus-containing anhydrides"/>
    <property type="evidence" value="ECO:0007669"/>
    <property type="project" value="InterPro"/>
</dbReference>
<dbReference type="GO" id="GO:0005524">
    <property type="term" value="F:ATP binding"/>
    <property type="evidence" value="ECO:0007669"/>
    <property type="project" value="InterPro"/>
</dbReference>
<proteinExistence type="predicted"/>
<evidence type="ECO:0000313" key="3">
    <source>
        <dbReference type="EMBL" id="BBE00904.1"/>
    </source>
</evidence>
<dbReference type="GO" id="GO:0003676">
    <property type="term" value="F:nucleic acid binding"/>
    <property type="evidence" value="ECO:0007669"/>
    <property type="project" value="InterPro"/>
</dbReference>
<dbReference type="GO" id="GO:0006139">
    <property type="term" value="P:nucleobase-containing compound metabolic process"/>
    <property type="evidence" value="ECO:0007669"/>
    <property type="project" value="InterPro"/>
</dbReference>
<dbReference type="Gene3D" id="3.40.50.300">
    <property type="entry name" value="P-loop containing nucleotide triphosphate hydrolases"/>
    <property type="match status" value="2"/>
</dbReference>
<keyword evidence="3" id="KW-0347">Helicase</keyword>
<reference evidence="3" key="1">
    <citation type="submission" date="2015-05" db="EMBL/GenBank/DDBJ databases">
        <title>Brasilinolide analog discovered by genome and metabolome analysis of Nocardia terpenica.</title>
        <authorList>
            <person name="Komaki H."/>
            <person name="Ichikawa N."/>
            <person name="Nakajiima D."/>
            <person name="Okazaki K."/>
            <person name="Gonoi T."/>
        </authorList>
    </citation>
    <scope>NUCLEOTIDE SEQUENCE</scope>
    <source>
        <strain evidence="3">NBRC 100888</strain>
    </source>
</reference>
<dbReference type="OrthoDB" id="366844at2"/>
<protein>
    <submittedName>
        <fullName evidence="3">Putative helicase</fullName>
    </submittedName>
</protein>
<dbReference type="InterPro" id="IPR006555">
    <property type="entry name" value="ATP-dep_Helicase_C"/>
</dbReference>